<comment type="caution">
    <text evidence="11">Lacks conserved residue(s) required for the propagation of feature annotation.</text>
</comment>
<accession>A0A8S1HR79</accession>
<feature type="domain" description="EGF-like" evidence="14">
    <location>
        <begin position="530"/>
        <end position="563"/>
    </location>
</feature>
<dbReference type="InterPro" id="IPR000742">
    <property type="entry name" value="EGF"/>
</dbReference>
<dbReference type="Pfam" id="PF25020">
    <property type="entry name" value="TTR_TEN1-4"/>
    <property type="match status" value="1"/>
</dbReference>
<dbReference type="SUPFAM" id="SSF63829">
    <property type="entry name" value="Calcium-dependent phosphotriesterase"/>
    <property type="match status" value="1"/>
</dbReference>
<comment type="subcellular location">
    <subcellularLocation>
        <location evidence="2">Cell membrane</location>
    </subcellularLocation>
    <subcellularLocation>
        <location evidence="1">Membrane</location>
        <topology evidence="1">Single-pass membrane protein</topology>
    </subcellularLocation>
</comment>
<dbReference type="PROSITE" id="PS50026">
    <property type="entry name" value="EGF_3"/>
    <property type="match status" value="3"/>
</dbReference>
<dbReference type="Pfam" id="PF25024">
    <property type="entry name" value="EGF_TEN"/>
    <property type="match status" value="1"/>
</dbReference>
<feature type="disulfide bond" evidence="11">
    <location>
        <begin position="731"/>
        <end position="740"/>
    </location>
</feature>
<dbReference type="Gene3D" id="2.10.25.10">
    <property type="entry name" value="Laminin"/>
    <property type="match status" value="4"/>
</dbReference>
<keyword evidence="9 13" id="KW-0472">Membrane</keyword>
<reference evidence="15" key="1">
    <citation type="submission" date="2020-10" db="EMBL/GenBank/DDBJ databases">
        <authorList>
            <person name="Kikuchi T."/>
        </authorList>
    </citation>
    <scope>NUCLEOTIDE SEQUENCE</scope>
    <source>
        <strain evidence="15">NKZ352</strain>
    </source>
</reference>
<dbReference type="FunFam" id="2.10.25.10:FF:000013">
    <property type="entry name" value="Teneurin transmembrane protein 4"/>
    <property type="match status" value="1"/>
</dbReference>
<evidence type="ECO:0000256" key="4">
    <source>
        <dbReference type="ARBA" id="ARBA00022475"/>
    </source>
</evidence>
<feature type="compositionally biased region" description="Pro residues" evidence="12">
    <location>
        <begin position="87"/>
        <end position="100"/>
    </location>
</feature>
<dbReference type="PROSITE" id="PS00022">
    <property type="entry name" value="EGF_1"/>
    <property type="match status" value="4"/>
</dbReference>
<feature type="transmembrane region" description="Helical" evidence="13">
    <location>
        <begin position="259"/>
        <end position="282"/>
    </location>
</feature>
<evidence type="ECO:0000313" key="15">
    <source>
        <dbReference type="EMBL" id="CAD6197402.1"/>
    </source>
</evidence>
<dbReference type="Gene3D" id="2.120.10.30">
    <property type="entry name" value="TolB, C-terminal domain"/>
    <property type="match status" value="1"/>
</dbReference>
<keyword evidence="4" id="KW-1003">Cell membrane</keyword>
<dbReference type="CDD" id="cd00054">
    <property type="entry name" value="EGF_CA"/>
    <property type="match status" value="1"/>
</dbReference>
<organism evidence="15 16">
    <name type="scientific">Caenorhabditis auriculariae</name>
    <dbReference type="NCBI Taxonomy" id="2777116"/>
    <lineage>
        <taxon>Eukaryota</taxon>
        <taxon>Metazoa</taxon>
        <taxon>Ecdysozoa</taxon>
        <taxon>Nematoda</taxon>
        <taxon>Chromadorea</taxon>
        <taxon>Rhabditida</taxon>
        <taxon>Rhabditina</taxon>
        <taxon>Rhabditomorpha</taxon>
        <taxon>Rhabditoidea</taxon>
        <taxon>Rhabditidae</taxon>
        <taxon>Peloderinae</taxon>
        <taxon>Caenorhabditis</taxon>
    </lineage>
</organism>
<keyword evidence="7" id="KW-0677">Repeat</keyword>
<dbReference type="GO" id="GO:0005886">
    <property type="term" value="C:plasma membrane"/>
    <property type="evidence" value="ECO:0007669"/>
    <property type="project" value="UniProtKB-SubCell"/>
</dbReference>
<protein>
    <recommendedName>
        <fullName evidence="14">EGF-like domain-containing protein</fullName>
    </recommendedName>
</protein>
<dbReference type="Pfam" id="PF23106">
    <property type="entry name" value="EGF_Teneurin"/>
    <property type="match status" value="1"/>
</dbReference>
<dbReference type="InterPro" id="IPR057629">
    <property type="entry name" value="Teneurin1-4_GBD"/>
</dbReference>
<evidence type="ECO:0000313" key="16">
    <source>
        <dbReference type="Proteomes" id="UP000835052"/>
    </source>
</evidence>
<dbReference type="PROSITE" id="PS01186">
    <property type="entry name" value="EGF_2"/>
    <property type="match status" value="3"/>
</dbReference>
<dbReference type="GO" id="GO:0008045">
    <property type="term" value="P:motor neuron axon guidance"/>
    <property type="evidence" value="ECO:0007669"/>
    <property type="project" value="TreeGrafter"/>
</dbReference>
<keyword evidence="5 11" id="KW-0245">EGF-like domain</keyword>
<comment type="caution">
    <text evidence="15">The sequence shown here is derived from an EMBL/GenBank/DDBJ whole genome shotgun (WGS) entry which is preliminary data.</text>
</comment>
<evidence type="ECO:0000256" key="11">
    <source>
        <dbReference type="PROSITE-ProRule" id="PRU00076"/>
    </source>
</evidence>
<keyword evidence="8 13" id="KW-1133">Transmembrane helix</keyword>
<sequence length="1697" mass="184610">MRQEGSSDTTSSTTTMPTSSSSNTNPPSARMENGVKIPVLAVGTYHRKPAAPILSVAELAALPKPTSDERNFASRSEGESNSSEMRGPPPAWQPPRPPGKAPDHDYTNDYEDPEDMAKQRDLSRDLLLKTTSAFNSYEMSLSQQRRSAEASSRELMAPPMESWSAEPAVLHKNSDGAYYIPSGSLRTTSSTLSPTSVTTGTTTRYHEPPHALGAPSTFSDASATLLKYPNTTVSVTQARRRQVKMPSVEKKDKPVYRKFSLCSILLCISLLLALLVISLLLLRAPSYVYTEPSPSAVGDSVSRYQDLGLRALPSMISLGEQIHADFLPKHMANTELFIARSARVAFNVTVGSGAQLVLLTRAGAPPSLSLHDELFSLRADRMGVERNPTHQIEEKRSKRSVSAPLPHYQILSPRSGTFEQFMLEGRHFLMFINERNRVEPLAFVAAVTTPSPSSRQHKSGEGTAATTTACESNCNNRGECVDGKCKCVGGYTGDACEEAICPVVCSGNGVFSGGVCVCRAGFKGKECDVRSNWCEVPDCNGRGVCGDEGKCRCEFGWTGDSCEKKACTHPTCNDRGVCVNGTCYCLDGWQGVDCHTFVDVTVRKEASETTEAPRKAQSENAVKKSNKPEAAAFDSTRKKEDPPVKTPFSSSTFNESVQLSIEKDCVDEDCVCDSFEKCSAVVCSGCANGHCDEAGVCYCWKGWTGTACDVEMCSVGCSDHGKCRDDGTCECDKGWNGDNCFEQGCPNDCSQRGECTRKIGERWSCDCQVGRRGDDCAIPVELHCDDGLDNDNVNESDGFVDCDDPECCESESCATESVCSTSPSPSEVLLRMPPVLNAHFDQRINFLIKEKSVQVYTDPNQFNETLVSVVRGRVMWNGGSDKETKSKVPLAGVRVWDASHPLYGFTLTRSDGYFDLVVNGGRSIGLQFLRTPFHSVKKNVYVSTHVISHIDDVVIGREKTQTAELPPRAKCTPATRQIGDVVMKSSWQCASDGVVVRTGDEWIGSRLVVDTRSIVEQIPIPGSSLNLVYDSSRVPATNSTLIIGILGVDIDVELRLVHLIIDVAGRHFEFKLAPKVNLTHVFAWDRMNAYRQSEHGVTSVFVRIGFEYRGCSRESEIVWISRRTEMMGATSRKMEGTSWTIDVHHFFDVVNHIVELGNGGVRMLENDEQRVETALGQDEVKRDIDCGEKCGGSAEKVSLFRPTALAFALDGSLIVGDHNLIRRVAPDGTVNTILTLGLADTSHSYYIAVNPVDGTVAISLPLHKQVLKIVSLTPSDPRNNEEVIAGDGTTCASAVDSCGDGGLALNAQLIFNKGVSYDRDGTLYLADSRRIRIVDVSGHIRSIGDASPDSNPGCHFYMRLANLQLEWPTSVSVDPSSNTIYVLDSNIVYEIEPAHDIARIVLGSPTSCTNSSSQIPLRHARDIAVAPDGSLYIVESDAKRINQLRRLSPDRAAISLVAGGVSPCSCDVPTCGCDDSNSLLAVAARNAHLNSPSSVAINAAGVVFLADSANGKVKRVFVRGARYDPHSRTYKVTAGEKNEAYIFNRHGLHLSTVSLLSGKSVLNFTYNIDSSLGKLVSIQGSGGLSLRLLRDNDTHVNIEAPNGESLRLFMSAYDGLLETVQHGVKDSISLNYQGRGLLHSRVDTEKAVVFGYDDFGRARSLRRDGENWELAEEKIIQGRISTQVRLNGVPFADVKNS</sequence>
<evidence type="ECO:0000256" key="9">
    <source>
        <dbReference type="ARBA" id="ARBA00023136"/>
    </source>
</evidence>
<evidence type="ECO:0000256" key="13">
    <source>
        <dbReference type="SAM" id="Phobius"/>
    </source>
</evidence>
<dbReference type="Pfam" id="PF24329">
    <property type="entry name" value="FN-plug_TEN1-4"/>
    <property type="match status" value="1"/>
</dbReference>
<proteinExistence type="inferred from homology"/>
<feature type="region of interest" description="Disordered" evidence="12">
    <location>
        <begin position="62"/>
        <end position="120"/>
    </location>
</feature>
<feature type="region of interest" description="Disordered" evidence="12">
    <location>
        <begin position="608"/>
        <end position="651"/>
    </location>
</feature>
<feature type="disulfide bond" evidence="11">
    <location>
        <begin position="553"/>
        <end position="562"/>
    </location>
</feature>
<dbReference type="FunFam" id="2.10.25.10:FF:000021">
    <property type="entry name" value="Teneurin transmembrane protein 2"/>
    <property type="match status" value="1"/>
</dbReference>
<feature type="compositionally biased region" description="Low complexity" evidence="12">
    <location>
        <begin position="188"/>
        <end position="203"/>
    </location>
</feature>
<dbReference type="InterPro" id="IPR057627">
    <property type="entry name" value="FN-plug_TEN1-4"/>
</dbReference>
<evidence type="ECO:0000259" key="14">
    <source>
        <dbReference type="PROSITE" id="PS50026"/>
    </source>
</evidence>
<dbReference type="PANTHER" id="PTHR11219">
    <property type="entry name" value="TENEURIN AND N-ACETYLGLUCOSAMINE-1-PHOSPHODIESTER ALPHA-N-ACETYLGLUCOSAMINIDASE"/>
    <property type="match status" value="1"/>
</dbReference>
<evidence type="ECO:0000256" key="6">
    <source>
        <dbReference type="ARBA" id="ARBA00022692"/>
    </source>
</evidence>
<evidence type="ECO:0000256" key="1">
    <source>
        <dbReference type="ARBA" id="ARBA00004167"/>
    </source>
</evidence>
<dbReference type="PANTHER" id="PTHR11219:SF69">
    <property type="entry name" value="TENEURIN-A"/>
    <property type="match status" value="1"/>
</dbReference>
<feature type="domain" description="EGF-like" evidence="14">
    <location>
        <begin position="492"/>
        <end position="528"/>
    </location>
</feature>
<gene>
    <name evidence="15" type="ORF">CAUJ_LOCUS13311</name>
</gene>
<evidence type="ECO:0000256" key="3">
    <source>
        <dbReference type="ARBA" id="ARBA00009385"/>
    </source>
</evidence>
<dbReference type="Pfam" id="PF23093">
    <property type="entry name" value="GBD_Tenm3"/>
    <property type="match status" value="1"/>
</dbReference>
<evidence type="ECO:0000256" key="12">
    <source>
        <dbReference type="SAM" id="MobiDB-lite"/>
    </source>
</evidence>
<feature type="disulfide bond" evidence="11">
    <location>
        <begin position="518"/>
        <end position="527"/>
    </location>
</feature>
<dbReference type="Pfam" id="PF25023">
    <property type="entry name" value="TEN_YD-shell"/>
    <property type="match status" value="1"/>
</dbReference>
<dbReference type="Pfam" id="PF25021">
    <property type="entry name" value="TEN_NHL"/>
    <property type="match status" value="1"/>
</dbReference>
<dbReference type="Proteomes" id="UP000835052">
    <property type="component" value="Unassembled WGS sequence"/>
</dbReference>
<feature type="compositionally biased region" description="Basic and acidic residues" evidence="12">
    <location>
        <begin position="66"/>
        <end position="78"/>
    </location>
</feature>
<dbReference type="InterPro" id="IPR056820">
    <property type="entry name" value="TEN_TTR-like"/>
</dbReference>
<dbReference type="InterPro" id="IPR056822">
    <property type="entry name" value="TEN_NHL"/>
</dbReference>
<dbReference type="InterPro" id="IPR051216">
    <property type="entry name" value="Teneurin"/>
</dbReference>
<keyword evidence="10 11" id="KW-1015">Disulfide bond</keyword>
<keyword evidence="16" id="KW-1185">Reference proteome</keyword>
<dbReference type="SMART" id="SM00181">
    <property type="entry name" value="EGF"/>
    <property type="match status" value="7"/>
</dbReference>
<feature type="domain" description="EGF-like" evidence="14">
    <location>
        <begin position="709"/>
        <end position="741"/>
    </location>
</feature>
<evidence type="ECO:0000256" key="7">
    <source>
        <dbReference type="ARBA" id="ARBA00022737"/>
    </source>
</evidence>
<feature type="compositionally biased region" description="Low complexity" evidence="12">
    <location>
        <begin position="1"/>
        <end position="28"/>
    </location>
</feature>
<evidence type="ECO:0000256" key="10">
    <source>
        <dbReference type="ARBA" id="ARBA00023157"/>
    </source>
</evidence>
<comment type="similarity">
    <text evidence="3">Belongs to the tenascin family. Teneurin subfamily.</text>
</comment>
<feature type="compositionally biased region" description="Basic and acidic residues" evidence="12">
    <location>
        <begin position="608"/>
        <end position="617"/>
    </location>
</feature>
<name>A0A8S1HR79_9PELO</name>
<evidence type="ECO:0000256" key="5">
    <source>
        <dbReference type="ARBA" id="ARBA00022536"/>
    </source>
</evidence>
<feature type="region of interest" description="Disordered" evidence="12">
    <location>
        <begin position="188"/>
        <end position="213"/>
    </location>
</feature>
<dbReference type="EMBL" id="CAJGYM010000093">
    <property type="protein sequence ID" value="CAD6197402.1"/>
    <property type="molecule type" value="Genomic_DNA"/>
</dbReference>
<evidence type="ECO:0000256" key="2">
    <source>
        <dbReference type="ARBA" id="ARBA00004236"/>
    </source>
</evidence>
<dbReference type="GO" id="GO:0008038">
    <property type="term" value="P:neuron recognition"/>
    <property type="evidence" value="ECO:0007669"/>
    <property type="project" value="UniProtKB-ARBA"/>
</dbReference>
<dbReference type="InterPro" id="IPR056823">
    <property type="entry name" value="TEN-like_YD-shell"/>
</dbReference>
<feature type="disulfide bond" evidence="11">
    <location>
        <begin position="713"/>
        <end position="723"/>
    </location>
</feature>
<dbReference type="InterPro" id="IPR011042">
    <property type="entry name" value="6-blade_b-propeller_TolB-like"/>
</dbReference>
<dbReference type="OrthoDB" id="442731at2759"/>
<evidence type="ECO:0000256" key="8">
    <source>
        <dbReference type="ARBA" id="ARBA00022989"/>
    </source>
</evidence>
<keyword evidence="6 13" id="KW-0812">Transmembrane</keyword>
<feature type="region of interest" description="Disordered" evidence="12">
    <location>
        <begin position="1"/>
        <end position="32"/>
    </location>
</feature>